<dbReference type="Gene3D" id="2.40.420.20">
    <property type="match status" value="1"/>
</dbReference>
<accession>A0A151L013</accession>
<comment type="caution">
    <text evidence="1">The sequence shown here is derived from an EMBL/GenBank/DDBJ whole genome shotgun (WGS) entry which is preliminary data.</text>
</comment>
<proteinExistence type="predicted"/>
<evidence type="ECO:0000313" key="2">
    <source>
        <dbReference type="Proteomes" id="UP000075346"/>
    </source>
</evidence>
<reference evidence="2" key="1">
    <citation type="submission" date="2015-12" db="EMBL/GenBank/DDBJ databases">
        <authorList>
            <person name="Shamseldin A."/>
            <person name="Moawad H."/>
            <person name="Abd El-Rahim W.M."/>
            <person name="Sadowsky M.J."/>
        </authorList>
    </citation>
    <scope>NUCLEOTIDE SEQUENCE [LARGE SCALE GENOMIC DNA]</scope>
    <source>
        <strain evidence="2">2538-88</strain>
    </source>
</reference>
<dbReference type="SUPFAM" id="SSF111369">
    <property type="entry name" value="HlyD-like secretion proteins"/>
    <property type="match status" value="1"/>
</dbReference>
<dbReference type="Gene3D" id="1.10.287.470">
    <property type="entry name" value="Helix hairpin bin"/>
    <property type="match status" value="1"/>
</dbReference>
<protein>
    <submittedName>
        <fullName evidence="1">MFP transporter</fullName>
    </submittedName>
</protein>
<dbReference type="Proteomes" id="UP000075346">
    <property type="component" value="Unassembled WGS sequence"/>
</dbReference>
<dbReference type="Gene3D" id="2.40.50.100">
    <property type="match status" value="1"/>
</dbReference>
<evidence type="ECO:0000313" key="1">
    <source>
        <dbReference type="EMBL" id="KYN89303.1"/>
    </source>
</evidence>
<dbReference type="GO" id="GO:0015562">
    <property type="term" value="F:efflux transmembrane transporter activity"/>
    <property type="evidence" value="ECO:0007669"/>
    <property type="project" value="TreeGrafter"/>
</dbReference>
<dbReference type="GO" id="GO:1990281">
    <property type="term" value="C:efflux pump complex"/>
    <property type="evidence" value="ECO:0007669"/>
    <property type="project" value="TreeGrafter"/>
</dbReference>
<gene>
    <name evidence="1" type="ORF">ATY37_13260</name>
</gene>
<dbReference type="PANTHER" id="PTHR30469">
    <property type="entry name" value="MULTIDRUG RESISTANCE PROTEIN MDTA"/>
    <property type="match status" value="1"/>
</dbReference>
<organism evidence="1 2">
    <name type="scientific">Vibrio cidicii</name>
    <dbReference type="NCBI Taxonomy" id="1763883"/>
    <lineage>
        <taxon>Bacteria</taxon>
        <taxon>Pseudomonadati</taxon>
        <taxon>Pseudomonadota</taxon>
        <taxon>Gammaproteobacteria</taxon>
        <taxon>Vibrionales</taxon>
        <taxon>Vibrionaceae</taxon>
        <taxon>Vibrio</taxon>
    </lineage>
</organism>
<dbReference type="EMBL" id="LOBR01000023">
    <property type="protein sequence ID" value="KYN89303.1"/>
    <property type="molecule type" value="Genomic_DNA"/>
</dbReference>
<dbReference type="AlphaFoldDB" id="A0A151L013"/>
<dbReference type="Gene3D" id="2.40.30.170">
    <property type="match status" value="1"/>
</dbReference>
<name>A0A151L013_9VIBR</name>
<sequence>MARFKWTQRSLFIPPVLLGVAMLILAPAMKAEPPKAIDNTGKKVVRVIQVTPRKIQPAAVGYGHTQPVRDWQAQAELEGAVVWVADNYHDGSIIKQGSEILRLDPSSYELAIARLQAELEVAKLTAQTILETLNIAEKEYQLQQSDYERTVRLSKTGHISETERDKAAKDLLNSQQQLQVQKNNLAINKATQKVLLTELAIAKRDLEHTIIKAPFDIRVTDKVIGLAEYVNKGELMLKADGIDAVEIRAQFPLGKMRPLRRAQMLSKTDSNGFADLEARVELNAGDHLISWDANVSRSGGQVDAQTQSQSIVVQIDNPLKLASPGKRPPLIRDTFVKVTLKAPVMSEQILLPLNAIHNDKVYLVAEGKLKIQPVEVDFVQGQVAVVKSGIQKDDIVVLSKLSPAVEGMLLKPQPDKNIDSWLDKESGFKLGKAKSEVKL</sequence>